<dbReference type="InterPro" id="IPR001182">
    <property type="entry name" value="FtsW/RodA"/>
</dbReference>
<comment type="similarity">
    <text evidence="11">Belongs to the SEDS family. FtsW subfamily.</text>
</comment>
<dbReference type="PANTHER" id="PTHR30474:SF2">
    <property type="entry name" value="PEPTIDOGLYCAN GLYCOSYLTRANSFERASE FTSW-RELATED"/>
    <property type="match status" value="1"/>
</dbReference>
<evidence type="ECO:0000256" key="15">
    <source>
        <dbReference type="ARBA" id="ARBA00049902"/>
    </source>
</evidence>
<gene>
    <name evidence="17" type="ORF">KPL78_08835</name>
</gene>
<dbReference type="EMBL" id="JAHYBZ010000003">
    <property type="protein sequence ID" value="MBW6397948.1"/>
    <property type="molecule type" value="Genomic_DNA"/>
</dbReference>
<evidence type="ECO:0000256" key="8">
    <source>
        <dbReference type="ARBA" id="ARBA00023136"/>
    </source>
</evidence>
<evidence type="ECO:0000256" key="16">
    <source>
        <dbReference type="SAM" id="Phobius"/>
    </source>
</evidence>
<evidence type="ECO:0000256" key="11">
    <source>
        <dbReference type="ARBA" id="ARBA00038053"/>
    </source>
</evidence>
<comment type="caution">
    <text evidence="17">The sequence shown here is derived from an EMBL/GenBank/DDBJ whole genome shotgun (WGS) entry which is preliminary data.</text>
</comment>
<comment type="catalytic activity">
    <reaction evidence="15">
        <text>[GlcNAc-(1-&gt;4)-Mur2Ac(oyl-L-Ala-gamma-D-Glu-L-Lys-D-Ala-D-Ala)](n)-di-trans,octa-cis-undecaprenyl diphosphate + beta-D-GlcNAc-(1-&gt;4)-Mur2Ac(oyl-L-Ala-gamma-D-Glu-L-Lys-D-Ala-D-Ala)-di-trans,octa-cis-undecaprenyl diphosphate = [GlcNAc-(1-&gt;4)-Mur2Ac(oyl-L-Ala-gamma-D-Glu-L-Lys-D-Ala-D-Ala)](n+1)-di-trans,octa-cis-undecaprenyl diphosphate + di-trans,octa-cis-undecaprenyl diphosphate + H(+)</text>
        <dbReference type="Rhea" id="RHEA:23708"/>
        <dbReference type="Rhea" id="RHEA-COMP:9602"/>
        <dbReference type="Rhea" id="RHEA-COMP:9603"/>
        <dbReference type="ChEBI" id="CHEBI:15378"/>
        <dbReference type="ChEBI" id="CHEBI:58405"/>
        <dbReference type="ChEBI" id="CHEBI:60033"/>
        <dbReference type="ChEBI" id="CHEBI:78435"/>
        <dbReference type="EC" id="2.4.99.28"/>
    </reaction>
</comment>
<keyword evidence="6" id="KW-0573">Peptidoglycan synthesis</keyword>
<evidence type="ECO:0000256" key="6">
    <source>
        <dbReference type="ARBA" id="ARBA00022984"/>
    </source>
</evidence>
<sequence>MAFSRADTSVLGRWWWTVDRWTLTALLALIGFGYVMMLAASPAVAERIGASSRHMFFIKQVAYLMMATALMVSVSLLSPRGVRRLALMGFAAALLLTAATLVIGVEIKGARRWLPIPALSLQPSEFLKPCFAVVAAWLIAEGKAPGSRVWGATIAIGLYGVIAVILKGQPDIGMLIVISAVLFAQFFVAGLNLFLVGGMAGLGVVAAFGAYMMFPHVQSRVQRFLDPTSGDSYQVSVAMEAFANGGLLGRGPGEGRVKNVLPDAHADFVFAVVGEEFGMVICLVILALFAFVVVRGLMRLLAENDLFVMLAGTGLLTQFGLQAFVNMASTLHLIPTKGMTLPFVSYGGSSVLAIAIGMGMLLALTRRRVGARSGEITEDSSVAPDLATGAVR</sequence>
<dbReference type="Proteomes" id="UP001196565">
    <property type="component" value="Unassembled WGS sequence"/>
</dbReference>
<keyword evidence="5" id="KW-0133">Cell shape</keyword>
<accession>A0ABS7A6L8</accession>
<evidence type="ECO:0000313" key="18">
    <source>
        <dbReference type="Proteomes" id="UP001196565"/>
    </source>
</evidence>
<evidence type="ECO:0000256" key="9">
    <source>
        <dbReference type="ARBA" id="ARBA00032370"/>
    </source>
</evidence>
<evidence type="ECO:0000256" key="5">
    <source>
        <dbReference type="ARBA" id="ARBA00022960"/>
    </source>
</evidence>
<reference evidence="17 18" key="1">
    <citation type="submission" date="2021-07" db="EMBL/GenBank/DDBJ databases">
        <authorList>
            <person name="So Y."/>
        </authorList>
    </citation>
    <scope>NUCLEOTIDE SEQUENCE [LARGE SCALE GENOMIC DNA]</scope>
    <source>
        <strain evidence="17 18">HJA6</strain>
    </source>
</reference>
<feature type="transmembrane region" description="Helical" evidence="16">
    <location>
        <begin position="193"/>
        <end position="214"/>
    </location>
</feature>
<comment type="subcellular location">
    <subcellularLocation>
        <location evidence="1">Membrane</location>
        <topology evidence="1">Multi-pass membrane protein</topology>
    </subcellularLocation>
</comment>
<dbReference type="RefSeq" id="WP_219762575.1">
    <property type="nucleotide sequence ID" value="NZ_JAHYBZ010000003.1"/>
</dbReference>
<name>A0ABS7A6L8_9PROT</name>
<keyword evidence="4 16" id="KW-0812">Transmembrane</keyword>
<evidence type="ECO:0000256" key="3">
    <source>
        <dbReference type="ARBA" id="ARBA00022679"/>
    </source>
</evidence>
<feature type="transmembrane region" description="Helical" evidence="16">
    <location>
        <begin position="149"/>
        <end position="166"/>
    </location>
</feature>
<feature type="transmembrane region" description="Helical" evidence="16">
    <location>
        <begin position="85"/>
        <end position="105"/>
    </location>
</feature>
<feature type="transmembrane region" description="Helical" evidence="16">
    <location>
        <begin position="306"/>
        <end position="325"/>
    </location>
</feature>
<keyword evidence="2" id="KW-0328">Glycosyltransferase</keyword>
<evidence type="ECO:0000256" key="13">
    <source>
        <dbReference type="ARBA" id="ARBA00041418"/>
    </source>
</evidence>
<evidence type="ECO:0000256" key="4">
    <source>
        <dbReference type="ARBA" id="ARBA00022692"/>
    </source>
</evidence>
<evidence type="ECO:0000256" key="12">
    <source>
        <dbReference type="ARBA" id="ARBA00041185"/>
    </source>
</evidence>
<keyword evidence="3" id="KW-0808">Transferase</keyword>
<evidence type="ECO:0000256" key="7">
    <source>
        <dbReference type="ARBA" id="ARBA00022989"/>
    </source>
</evidence>
<dbReference type="EC" id="2.4.99.28" evidence="14"/>
<evidence type="ECO:0000256" key="10">
    <source>
        <dbReference type="ARBA" id="ARBA00033270"/>
    </source>
</evidence>
<feature type="transmembrane region" description="Helical" evidence="16">
    <location>
        <begin position="345"/>
        <end position="364"/>
    </location>
</feature>
<feature type="transmembrane region" description="Helical" evidence="16">
    <location>
        <begin position="20"/>
        <end position="40"/>
    </location>
</feature>
<dbReference type="PANTHER" id="PTHR30474">
    <property type="entry name" value="CELL CYCLE PROTEIN"/>
    <property type="match status" value="1"/>
</dbReference>
<evidence type="ECO:0000256" key="1">
    <source>
        <dbReference type="ARBA" id="ARBA00004141"/>
    </source>
</evidence>
<evidence type="ECO:0000256" key="14">
    <source>
        <dbReference type="ARBA" id="ARBA00044770"/>
    </source>
</evidence>
<feature type="transmembrane region" description="Helical" evidence="16">
    <location>
        <begin position="61"/>
        <end position="79"/>
    </location>
</feature>
<evidence type="ECO:0000313" key="17">
    <source>
        <dbReference type="EMBL" id="MBW6397948.1"/>
    </source>
</evidence>
<proteinExistence type="inferred from homology"/>
<dbReference type="Pfam" id="PF01098">
    <property type="entry name" value="FTSW_RODA_SPOVE"/>
    <property type="match status" value="1"/>
</dbReference>
<keyword evidence="8 16" id="KW-0472">Membrane</keyword>
<keyword evidence="18" id="KW-1185">Reference proteome</keyword>
<keyword evidence="7 16" id="KW-1133">Transmembrane helix</keyword>
<evidence type="ECO:0000256" key="2">
    <source>
        <dbReference type="ARBA" id="ARBA00022676"/>
    </source>
</evidence>
<organism evidence="17 18">
    <name type="scientific">Roseomonas alba</name>
    <dbReference type="NCBI Taxonomy" id="2846776"/>
    <lineage>
        <taxon>Bacteria</taxon>
        <taxon>Pseudomonadati</taxon>
        <taxon>Pseudomonadota</taxon>
        <taxon>Alphaproteobacteria</taxon>
        <taxon>Acetobacterales</taxon>
        <taxon>Roseomonadaceae</taxon>
        <taxon>Roseomonas</taxon>
    </lineage>
</organism>
<feature type="transmembrane region" description="Helical" evidence="16">
    <location>
        <begin position="277"/>
        <end position="294"/>
    </location>
</feature>
<protein>
    <recommendedName>
        <fullName evidence="12">Probable peptidoglycan glycosyltransferase FtsW</fullName>
        <ecNumber evidence="14">2.4.99.28</ecNumber>
    </recommendedName>
    <alternativeName>
        <fullName evidence="13">Cell division protein FtsW</fullName>
    </alternativeName>
    <alternativeName>
        <fullName evidence="10">Cell wall polymerase</fullName>
    </alternativeName>
    <alternativeName>
        <fullName evidence="9">Peptidoglycan polymerase</fullName>
    </alternativeName>
</protein>